<organism evidence="3 4">
    <name type="scientific">Diaporthe helianthi</name>
    <dbReference type="NCBI Taxonomy" id="158607"/>
    <lineage>
        <taxon>Eukaryota</taxon>
        <taxon>Fungi</taxon>
        <taxon>Dikarya</taxon>
        <taxon>Ascomycota</taxon>
        <taxon>Pezizomycotina</taxon>
        <taxon>Sordariomycetes</taxon>
        <taxon>Sordariomycetidae</taxon>
        <taxon>Diaporthales</taxon>
        <taxon>Diaporthaceae</taxon>
        <taxon>Diaporthe</taxon>
    </lineage>
</organism>
<evidence type="ECO:0000313" key="3">
    <source>
        <dbReference type="EMBL" id="POS75024.1"/>
    </source>
</evidence>
<sequence>MVVEGKLVVQPRSETKLEGGWSWNCVERHNWLGFRNHVSGKFLGRIGSSSIEADSPTFTSSEAFCVRQHPDGGYLLLVNMDPSMPWMEQVCCTSDGKALRRKAKDGTQWLFQEVLPPTEEKTLPGKKSVPAKNSVPPKKSVPPKNACPPKMNPPKLENTSAMKRCWNEIIDMCLILVFLSLLAFICYGIFQILCFIFRALYRIISRPHIIAVCICQLATRIVQWYYS</sequence>
<keyword evidence="2" id="KW-0472">Membrane</keyword>
<keyword evidence="2" id="KW-0812">Transmembrane</keyword>
<evidence type="ECO:0000256" key="1">
    <source>
        <dbReference type="SAM" id="MobiDB-lite"/>
    </source>
</evidence>
<reference evidence="3" key="1">
    <citation type="submission" date="2017-09" db="EMBL/GenBank/DDBJ databases">
        <title>Polyketide synthases of a Diaporthe helianthi virulent isolate.</title>
        <authorList>
            <person name="Baroncelli R."/>
        </authorList>
    </citation>
    <scope>NUCLEOTIDE SEQUENCE [LARGE SCALE GENOMIC DNA]</scope>
    <source>
        <strain evidence="3">7/96</strain>
    </source>
</reference>
<feature type="region of interest" description="Disordered" evidence="1">
    <location>
        <begin position="120"/>
        <end position="153"/>
    </location>
</feature>
<protein>
    <submittedName>
        <fullName evidence="3">Uncharacterized protein</fullName>
    </submittedName>
</protein>
<name>A0A2P5HXP7_DIAHE</name>
<dbReference type="EMBL" id="MAVT02000541">
    <property type="protein sequence ID" value="POS75024.1"/>
    <property type="molecule type" value="Genomic_DNA"/>
</dbReference>
<evidence type="ECO:0000256" key="2">
    <source>
        <dbReference type="SAM" id="Phobius"/>
    </source>
</evidence>
<dbReference type="PANTHER" id="PTHR39697:SF1">
    <property type="entry name" value="RICIN B LECTIN DOMAIN-CONTAINING PROTEIN"/>
    <property type="match status" value="1"/>
</dbReference>
<dbReference type="OrthoDB" id="5289641at2759"/>
<keyword evidence="2" id="KW-1133">Transmembrane helix</keyword>
<keyword evidence="4" id="KW-1185">Reference proteome</keyword>
<dbReference type="AlphaFoldDB" id="A0A2P5HXP7"/>
<dbReference type="Proteomes" id="UP000094444">
    <property type="component" value="Unassembled WGS sequence"/>
</dbReference>
<comment type="caution">
    <text evidence="3">The sequence shown here is derived from an EMBL/GenBank/DDBJ whole genome shotgun (WGS) entry which is preliminary data.</text>
</comment>
<proteinExistence type="predicted"/>
<gene>
    <name evidence="3" type="ORF">DHEL01_v206583</name>
</gene>
<dbReference type="InParanoid" id="A0A2P5HXP7"/>
<dbReference type="PANTHER" id="PTHR39697">
    <property type="entry name" value="RICIN B LECTIN DOMAIN-CONTAINING PROTEIN-RELATED"/>
    <property type="match status" value="1"/>
</dbReference>
<evidence type="ECO:0000313" key="4">
    <source>
        <dbReference type="Proteomes" id="UP000094444"/>
    </source>
</evidence>
<feature type="transmembrane region" description="Helical" evidence="2">
    <location>
        <begin position="174"/>
        <end position="197"/>
    </location>
</feature>
<feature type="compositionally biased region" description="Low complexity" evidence="1">
    <location>
        <begin position="126"/>
        <end position="144"/>
    </location>
</feature>
<accession>A0A2P5HXP7</accession>